<proteinExistence type="predicted"/>
<gene>
    <name evidence="2" type="ORF">RCOM_1391860</name>
</gene>
<evidence type="ECO:0000313" key="2">
    <source>
        <dbReference type="EMBL" id="EEF41328.1"/>
    </source>
</evidence>
<dbReference type="EMBL" id="EQ973867">
    <property type="protein sequence ID" value="EEF41328.1"/>
    <property type="molecule type" value="Genomic_DNA"/>
</dbReference>
<dbReference type="InParanoid" id="B9S4X5"/>
<dbReference type="AlphaFoldDB" id="B9S4X5"/>
<dbReference type="Proteomes" id="UP000008311">
    <property type="component" value="Unassembled WGS sequence"/>
</dbReference>
<sequence length="149" mass="17214">MAEGSPLSLEIMDEKSPTKLKLPTLDSFTRARIQNPIFIGENETSRSYLERFSNEATQIENLNVEIATKALQAVTQLGKLIDKLYTKNPNILLKLMAITRKYVELDKGRKNKRKMEAAHKNLKRKDSNKKSPKPREKNESKEKEPRYII</sequence>
<protein>
    <submittedName>
        <fullName evidence="2">Uncharacterized protein</fullName>
    </submittedName>
</protein>
<keyword evidence="3" id="KW-1185">Reference proteome</keyword>
<evidence type="ECO:0000313" key="3">
    <source>
        <dbReference type="Proteomes" id="UP000008311"/>
    </source>
</evidence>
<name>B9S4X5_RICCO</name>
<accession>B9S4X5</accession>
<organism evidence="2 3">
    <name type="scientific">Ricinus communis</name>
    <name type="common">Castor bean</name>
    <dbReference type="NCBI Taxonomy" id="3988"/>
    <lineage>
        <taxon>Eukaryota</taxon>
        <taxon>Viridiplantae</taxon>
        <taxon>Streptophyta</taxon>
        <taxon>Embryophyta</taxon>
        <taxon>Tracheophyta</taxon>
        <taxon>Spermatophyta</taxon>
        <taxon>Magnoliopsida</taxon>
        <taxon>eudicotyledons</taxon>
        <taxon>Gunneridae</taxon>
        <taxon>Pentapetalae</taxon>
        <taxon>rosids</taxon>
        <taxon>fabids</taxon>
        <taxon>Malpighiales</taxon>
        <taxon>Euphorbiaceae</taxon>
        <taxon>Acalyphoideae</taxon>
        <taxon>Acalypheae</taxon>
        <taxon>Ricinus</taxon>
    </lineage>
</organism>
<feature type="region of interest" description="Disordered" evidence="1">
    <location>
        <begin position="108"/>
        <end position="149"/>
    </location>
</feature>
<evidence type="ECO:0000256" key="1">
    <source>
        <dbReference type="SAM" id="MobiDB-lite"/>
    </source>
</evidence>
<reference evidence="3" key="1">
    <citation type="journal article" date="2010" name="Nat. Biotechnol.">
        <title>Draft genome sequence of the oilseed species Ricinus communis.</title>
        <authorList>
            <person name="Chan A.P."/>
            <person name="Crabtree J."/>
            <person name="Zhao Q."/>
            <person name="Lorenzi H."/>
            <person name="Orvis J."/>
            <person name="Puiu D."/>
            <person name="Melake-Berhan A."/>
            <person name="Jones K.M."/>
            <person name="Redman J."/>
            <person name="Chen G."/>
            <person name="Cahoon E.B."/>
            <person name="Gedil M."/>
            <person name="Stanke M."/>
            <person name="Haas B.J."/>
            <person name="Wortman J.R."/>
            <person name="Fraser-Liggett C.M."/>
            <person name="Ravel J."/>
            <person name="Rabinowicz P.D."/>
        </authorList>
    </citation>
    <scope>NUCLEOTIDE SEQUENCE [LARGE SCALE GENOMIC DNA]</scope>
    <source>
        <strain evidence="3">cv. Hale</strain>
    </source>
</reference>